<dbReference type="OMA" id="ICMETER"/>
<evidence type="ECO:0000313" key="4">
    <source>
        <dbReference type="Proteomes" id="UP000041254"/>
    </source>
</evidence>
<evidence type="ECO:0000259" key="2">
    <source>
        <dbReference type="Pfam" id="PF00582"/>
    </source>
</evidence>
<dbReference type="OrthoDB" id="843225at2759"/>
<dbReference type="AlphaFoldDB" id="A0A0G4H4U6"/>
<dbReference type="PRINTS" id="PR01438">
    <property type="entry name" value="UNVRSLSTRESS"/>
</dbReference>
<gene>
    <name evidence="3" type="ORF">Vbra_10573</name>
</gene>
<dbReference type="InParanoid" id="A0A0G4H4U6"/>
<keyword evidence="4" id="KW-1185">Reference proteome</keyword>
<organism evidence="3 4">
    <name type="scientific">Vitrella brassicaformis (strain CCMP3155)</name>
    <dbReference type="NCBI Taxonomy" id="1169540"/>
    <lineage>
        <taxon>Eukaryota</taxon>
        <taxon>Sar</taxon>
        <taxon>Alveolata</taxon>
        <taxon>Colpodellida</taxon>
        <taxon>Vitrellaceae</taxon>
        <taxon>Vitrella</taxon>
    </lineage>
</organism>
<evidence type="ECO:0000256" key="1">
    <source>
        <dbReference type="ARBA" id="ARBA00008791"/>
    </source>
</evidence>
<protein>
    <recommendedName>
        <fullName evidence="2">UspA domain-containing protein</fullName>
    </recommendedName>
</protein>
<proteinExistence type="inferred from homology"/>
<dbReference type="InterPro" id="IPR006016">
    <property type="entry name" value="UspA"/>
</dbReference>
<reference evidence="3 4" key="1">
    <citation type="submission" date="2014-11" db="EMBL/GenBank/DDBJ databases">
        <authorList>
            <person name="Zhu J."/>
            <person name="Qi W."/>
            <person name="Song R."/>
        </authorList>
    </citation>
    <scope>NUCLEOTIDE SEQUENCE [LARGE SCALE GENOMIC DNA]</scope>
</reference>
<dbReference type="InterPro" id="IPR006015">
    <property type="entry name" value="Universal_stress_UspA"/>
</dbReference>
<dbReference type="EMBL" id="CDMY01000989">
    <property type="protein sequence ID" value="CEM38578.1"/>
    <property type="molecule type" value="Genomic_DNA"/>
</dbReference>
<dbReference type="Gene3D" id="3.40.50.620">
    <property type="entry name" value="HUPs"/>
    <property type="match status" value="2"/>
</dbReference>
<dbReference type="CDD" id="cd00293">
    <property type="entry name" value="USP-like"/>
    <property type="match status" value="1"/>
</dbReference>
<feature type="domain" description="UspA" evidence="2">
    <location>
        <begin position="192"/>
        <end position="326"/>
    </location>
</feature>
<dbReference type="PANTHER" id="PTHR46268:SF6">
    <property type="entry name" value="UNIVERSAL STRESS PROTEIN UP12"/>
    <property type="match status" value="1"/>
</dbReference>
<sequence>MSSMVAKMRSRSGSIQDLDAYFAALVMNQGREQTLTFFVGVDGSEASHQAVDLVMKYSMPKSKNRMVVAHVYDESKTYLPRPMQQAVLLAEMENRLITSFPAARYELKWTAKRPEHGIKEELVHSANETMADFVVVGFYGRKGRKVDHSIGSSADYSMRNASASSIVVKDTSPLMRDIAEERFDGNHPRPIKFLVGIDNSNAALKALQDVMKLSKSLQDPIVMVHIAPQEQEDLPIGCTKDAILDKFENIRKRFLAQRPNVTIRIVMNTPGQTLSEHILEEVDKEEADFVALGADAMKAKAKGKNAYYLGSISDHCVKQATCNVIVSHSA</sequence>
<name>A0A0G4H4U6_VITBC</name>
<feature type="domain" description="UspA" evidence="2">
    <location>
        <begin position="39"/>
        <end position="169"/>
    </location>
</feature>
<dbReference type="PANTHER" id="PTHR46268">
    <property type="entry name" value="STRESS RESPONSE PROTEIN NHAX"/>
    <property type="match status" value="1"/>
</dbReference>
<dbReference type="Pfam" id="PF00582">
    <property type="entry name" value="Usp"/>
    <property type="match status" value="2"/>
</dbReference>
<evidence type="ECO:0000313" key="3">
    <source>
        <dbReference type="EMBL" id="CEM38578.1"/>
    </source>
</evidence>
<accession>A0A0G4H4U6</accession>
<comment type="similarity">
    <text evidence="1">Belongs to the universal stress protein A family.</text>
</comment>
<dbReference type="Proteomes" id="UP000041254">
    <property type="component" value="Unassembled WGS sequence"/>
</dbReference>
<dbReference type="SUPFAM" id="SSF52402">
    <property type="entry name" value="Adenine nucleotide alpha hydrolases-like"/>
    <property type="match status" value="2"/>
</dbReference>
<dbReference type="VEuPathDB" id="CryptoDB:Vbra_10573"/>
<dbReference type="InterPro" id="IPR014729">
    <property type="entry name" value="Rossmann-like_a/b/a_fold"/>
</dbReference>